<feature type="modified residue" description="N6-(pyridoxal phosphate)lysine" evidence="7">
    <location>
        <position position="201"/>
    </location>
</feature>
<evidence type="ECO:0000256" key="2">
    <source>
        <dbReference type="ARBA" id="ARBA00009236"/>
    </source>
</evidence>
<dbReference type="SUPFAM" id="SSF53383">
    <property type="entry name" value="PLP-dependent transferases"/>
    <property type="match status" value="1"/>
</dbReference>
<accession>A0A7H1NU78</accession>
<evidence type="ECO:0000256" key="7">
    <source>
        <dbReference type="PIRSR" id="PIRSR000524-50"/>
    </source>
</evidence>
<sequence length="415" mass="45774">MPEMSIFSPLSPPQRLLMGPGPTNTHPRILRAMAADMLGQFDPEMTDYMNQTMELYRRLFETKNQWTFLIDGSARAGIEAALTSLLEEGDKILILNNGRFGLLLIEIAERLNATIQAIDLPWGEIASLEQIEAAMLSFRPKVFACVHGDTSTTMLQPLEGIGAICQRLNIISYVDATATLGGMPICTDKWGIDIISAGLQKSMSGPPGSAPMTISERAAHYIASRSHTEKGIANATDHQGTRSRIRSNYFDLAMIMSYWSEQRLNHHTEATSMLYAAREAALILLEEGLEHVYRRHKLASSALRAGLKAMGLKLFGQEEHTMDNVTGIIIPEAVDDQTVRTAMRNLFEIEIGAAFGPLKGKIWRIGTMGYNAQKHKILHTLLALEAVLRHATSFSPSEGKALKAALQVYEKGVPQ</sequence>
<dbReference type="EC" id="2.6.1.112" evidence="10"/>
<dbReference type="EMBL" id="CP060244">
    <property type="protein sequence ID" value="QNT79338.1"/>
    <property type="molecule type" value="Genomic_DNA"/>
</dbReference>
<dbReference type="AlphaFoldDB" id="A0A7H1NU78"/>
<name>A0A7H1NU78_9PROT</name>
<feature type="binding site" evidence="6">
    <location>
        <position position="364"/>
    </location>
    <ligand>
        <name>substrate</name>
    </ligand>
</feature>
<dbReference type="PIRSF" id="PIRSF000524">
    <property type="entry name" value="SPT"/>
    <property type="match status" value="1"/>
</dbReference>
<dbReference type="Pfam" id="PF00266">
    <property type="entry name" value="Aminotran_5"/>
    <property type="match status" value="1"/>
</dbReference>
<comment type="cofactor">
    <cofactor evidence="1 7">
        <name>pyridoxal 5'-phosphate</name>
        <dbReference type="ChEBI" id="CHEBI:597326"/>
    </cofactor>
</comment>
<evidence type="ECO:0000313" key="10">
    <source>
        <dbReference type="EMBL" id="QNT79338.1"/>
    </source>
</evidence>
<dbReference type="FunFam" id="3.40.640.10:FF:000027">
    <property type="entry name" value="Serine--pyruvate aminotransferase, mitochondrial"/>
    <property type="match status" value="1"/>
</dbReference>
<keyword evidence="11" id="KW-1185">Reference proteome</keyword>
<dbReference type="InterPro" id="IPR024169">
    <property type="entry name" value="SP_NH2Trfase/AEP_transaminase"/>
</dbReference>
<evidence type="ECO:0000256" key="8">
    <source>
        <dbReference type="SAM" id="MobiDB-lite"/>
    </source>
</evidence>
<gene>
    <name evidence="10" type="primary">pucG</name>
    <name evidence="10" type="ORF">JGUZn3_21350</name>
</gene>
<dbReference type="Gene3D" id="3.90.1150.10">
    <property type="entry name" value="Aspartate Aminotransferase, domain 1"/>
    <property type="match status" value="1"/>
</dbReference>
<evidence type="ECO:0000256" key="1">
    <source>
        <dbReference type="ARBA" id="ARBA00001933"/>
    </source>
</evidence>
<evidence type="ECO:0000259" key="9">
    <source>
        <dbReference type="Pfam" id="PF00266"/>
    </source>
</evidence>
<dbReference type="InterPro" id="IPR015424">
    <property type="entry name" value="PyrdxlP-dep_Trfase"/>
</dbReference>
<dbReference type="PANTHER" id="PTHR21152">
    <property type="entry name" value="AMINOTRANSFERASE CLASS V"/>
    <property type="match status" value="1"/>
</dbReference>
<reference evidence="10 11" key="1">
    <citation type="submission" date="2020-08" db="EMBL/GenBank/DDBJ databases">
        <title>Complete genome sequence of Entomobacter blattae G55GP.</title>
        <authorList>
            <person name="Poehlein A."/>
            <person name="Guzman J."/>
            <person name="Daniel R."/>
            <person name="Vilcinskas A."/>
        </authorList>
    </citation>
    <scope>NUCLEOTIDE SEQUENCE [LARGE SCALE GENOMIC DNA]</scope>
    <source>
        <strain evidence="10 11">G55GP</strain>
    </source>
</reference>
<evidence type="ECO:0000313" key="11">
    <source>
        <dbReference type="Proteomes" id="UP000516349"/>
    </source>
</evidence>
<feature type="domain" description="Aminotransferase class V" evidence="9">
    <location>
        <begin position="37"/>
        <end position="344"/>
    </location>
</feature>
<dbReference type="GO" id="GO:0008453">
    <property type="term" value="F:alanine-glyoxylate transaminase activity"/>
    <property type="evidence" value="ECO:0007669"/>
    <property type="project" value="TreeGrafter"/>
</dbReference>
<dbReference type="GO" id="GO:0019265">
    <property type="term" value="P:glycine biosynthetic process, by transamination of glyoxylate"/>
    <property type="evidence" value="ECO:0007669"/>
    <property type="project" value="TreeGrafter"/>
</dbReference>
<dbReference type="Proteomes" id="UP000516349">
    <property type="component" value="Chromosome"/>
</dbReference>
<dbReference type="InterPro" id="IPR015422">
    <property type="entry name" value="PyrdxlP-dep_Trfase_small"/>
</dbReference>
<organism evidence="10 11">
    <name type="scientific">Entomobacter blattae</name>
    <dbReference type="NCBI Taxonomy" id="2762277"/>
    <lineage>
        <taxon>Bacteria</taxon>
        <taxon>Pseudomonadati</taxon>
        <taxon>Pseudomonadota</taxon>
        <taxon>Alphaproteobacteria</taxon>
        <taxon>Acetobacterales</taxon>
        <taxon>Acetobacteraceae</taxon>
        <taxon>Entomobacter</taxon>
    </lineage>
</organism>
<dbReference type="PANTHER" id="PTHR21152:SF40">
    <property type="entry name" value="ALANINE--GLYOXYLATE AMINOTRANSFERASE"/>
    <property type="match status" value="1"/>
</dbReference>
<dbReference type="InterPro" id="IPR000192">
    <property type="entry name" value="Aminotrans_V_dom"/>
</dbReference>
<dbReference type="GO" id="GO:0004760">
    <property type="term" value="F:L-serine-pyruvate transaminase activity"/>
    <property type="evidence" value="ECO:0007669"/>
    <property type="project" value="TreeGrafter"/>
</dbReference>
<evidence type="ECO:0000256" key="4">
    <source>
        <dbReference type="ARBA" id="ARBA00022679"/>
    </source>
</evidence>
<keyword evidence="5 7" id="KW-0663">Pyridoxal phosphate</keyword>
<feature type="region of interest" description="Disordered" evidence="8">
    <location>
        <begin position="1"/>
        <end position="22"/>
    </location>
</feature>
<keyword evidence="3 10" id="KW-0032">Aminotransferase</keyword>
<evidence type="ECO:0000256" key="5">
    <source>
        <dbReference type="ARBA" id="ARBA00022898"/>
    </source>
</evidence>
<keyword evidence="4 10" id="KW-0808">Transferase</keyword>
<protein>
    <submittedName>
        <fullName evidence="10">(S)-ureidoglycine--glyoxylate transaminase</fullName>
        <ecNumber evidence="10">2.6.1.112</ecNumber>
    </submittedName>
</protein>
<dbReference type="InterPro" id="IPR015421">
    <property type="entry name" value="PyrdxlP-dep_Trfase_major"/>
</dbReference>
<comment type="similarity">
    <text evidence="2">Belongs to the class-V pyridoxal-phosphate-dependent aminotransferase family.</text>
</comment>
<proteinExistence type="inferred from homology"/>
<evidence type="ECO:0000256" key="3">
    <source>
        <dbReference type="ARBA" id="ARBA00022576"/>
    </source>
</evidence>
<dbReference type="KEGG" id="ebla:JGUZn3_21350"/>
<dbReference type="Gene3D" id="3.40.640.10">
    <property type="entry name" value="Type I PLP-dependent aspartate aminotransferase-like (Major domain)"/>
    <property type="match status" value="1"/>
</dbReference>
<evidence type="ECO:0000256" key="6">
    <source>
        <dbReference type="PIRSR" id="PIRSR000524-1"/>
    </source>
</evidence>